<sequence>MVHETENNYRMLSSVPSRPFSFRFFTYILISVTLSVILYLTILEWIRDENSNPTASCNNLTTCTGENMQFIRYDKSKALCRGLPFSCELKTFIDEWKISDAYSNKIKPINVWFLYT</sequence>
<reference evidence="1" key="2">
    <citation type="submission" date="2022-06" db="UniProtKB">
        <authorList>
            <consortium name="EnsemblMetazoa"/>
        </authorList>
    </citation>
    <scope>IDENTIFICATION</scope>
    <source>
        <strain evidence="1">PS312</strain>
    </source>
</reference>
<proteinExistence type="predicted"/>
<dbReference type="AlphaFoldDB" id="A0A2A6BQS2"/>
<accession>A0A2A6BQS2</accession>
<gene>
    <name evidence="1" type="primary">WBGene00090131</name>
</gene>
<accession>A0A8R1Y2G9</accession>
<reference evidence="2" key="1">
    <citation type="journal article" date="2008" name="Nat. Genet.">
        <title>The Pristionchus pacificus genome provides a unique perspective on nematode lifestyle and parasitism.</title>
        <authorList>
            <person name="Dieterich C."/>
            <person name="Clifton S.W."/>
            <person name="Schuster L.N."/>
            <person name="Chinwalla A."/>
            <person name="Delehaunty K."/>
            <person name="Dinkelacker I."/>
            <person name="Fulton L."/>
            <person name="Fulton R."/>
            <person name="Godfrey J."/>
            <person name="Minx P."/>
            <person name="Mitreva M."/>
            <person name="Roeseler W."/>
            <person name="Tian H."/>
            <person name="Witte H."/>
            <person name="Yang S.P."/>
            <person name="Wilson R.K."/>
            <person name="Sommer R.J."/>
        </authorList>
    </citation>
    <scope>NUCLEOTIDE SEQUENCE [LARGE SCALE GENOMIC DNA]</scope>
    <source>
        <strain evidence="2">PS312</strain>
    </source>
</reference>
<dbReference type="EnsemblMetazoa" id="PPA00577.1">
    <property type="protein sequence ID" value="PPA00577.1"/>
    <property type="gene ID" value="WBGene00090131"/>
</dbReference>
<name>A0A2A6BQS2_PRIPA</name>
<dbReference type="Proteomes" id="UP000005239">
    <property type="component" value="Unassembled WGS sequence"/>
</dbReference>
<evidence type="ECO:0000313" key="1">
    <source>
        <dbReference type="EnsemblMetazoa" id="PPA00577.1"/>
    </source>
</evidence>
<protein>
    <submittedName>
        <fullName evidence="1">Uncharacterized protein</fullName>
    </submittedName>
</protein>
<evidence type="ECO:0000313" key="2">
    <source>
        <dbReference type="Proteomes" id="UP000005239"/>
    </source>
</evidence>
<organism evidence="1 2">
    <name type="scientific">Pristionchus pacificus</name>
    <name type="common">Parasitic nematode worm</name>
    <dbReference type="NCBI Taxonomy" id="54126"/>
    <lineage>
        <taxon>Eukaryota</taxon>
        <taxon>Metazoa</taxon>
        <taxon>Ecdysozoa</taxon>
        <taxon>Nematoda</taxon>
        <taxon>Chromadorea</taxon>
        <taxon>Rhabditida</taxon>
        <taxon>Rhabditina</taxon>
        <taxon>Diplogasteromorpha</taxon>
        <taxon>Diplogasteroidea</taxon>
        <taxon>Neodiplogasteridae</taxon>
        <taxon>Pristionchus</taxon>
    </lineage>
</organism>
<keyword evidence="2" id="KW-1185">Reference proteome</keyword>